<keyword evidence="1" id="KW-1133">Transmembrane helix</keyword>
<keyword evidence="3" id="KW-1185">Reference proteome</keyword>
<feature type="transmembrane region" description="Helical" evidence="1">
    <location>
        <begin position="27"/>
        <end position="45"/>
    </location>
</feature>
<sequence>MAQAVKTQRNLLSFLNSDGRAHPVENTLAAVTLVLGAIAVFTTLAPGLHLVSSWVGIVGIATGLWAQFISSTTGERFMAIIGLGASAVGLYIGIAHGGPFGGLF</sequence>
<evidence type="ECO:0008006" key="4">
    <source>
        <dbReference type="Google" id="ProtNLM"/>
    </source>
</evidence>
<dbReference type="Proteomes" id="UP000320888">
    <property type="component" value="Unassembled WGS sequence"/>
</dbReference>
<evidence type="ECO:0000313" key="2">
    <source>
        <dbReference type="EMBL" id="TSB44027.1"/>
    </source>
</evidence>
<feature type="transmembrane region" description="Helical" evidence="1">
    <location>
        <begin position="51"/>
        <end position="70"/>
    </location>
</feature>
<organism evidence="2 3">
    <name type="scientific">Streptomyces benahoarensis</name>
    <dbReference type="NCBI Taxonomy" id="2595054"/>
    <lineage>
        <taxon>Bacteria</taxon>
        <taxon>Bacillati</taxon>
        <taxon>Actinomycetota</taxon>
        <taxon>Actinomycetes</taxon>
        <taxon>Kitasatosporales</taxon>
        <taxon>Streptomycetaceae</taxon>
        <taxon>Streptomyces</taxon>
    </lineage>
</organism>
<keyword evidence="1" id="KW-0472">Membrane</keyword>
<proteinExistence type="predicted"/>
<dbReference type="AlphaFoldDB" id="A0A553ZRF7"/>
<keyword evidence="1" id="KW-0812">Transmembrane</keyword>
<dbReference type="OrthoDB" id="3855413at2"/>
<gene>
    <name evidence="2" type="ORF">FNZ23_01110</name>
</gene>
<protein>
    <recommendedName>
        <fullName evidence="4">Integral membrane protein</fullName>
    </recommendedName>
</protein>
<reference evidence="2 3" key="1">
    <citation type="submission" date="2019-07" db="EMBL/GenBank/DDBJ databases">
        <title>Draft genome for Streptomyces benahoarensis MZ03-48.</title>
        <authorList>
            <person name="Gonzalez-Pimentel J.L."/>
        </authorList>
    </citation>
    <scope>NUCLEOTIDE SEQUENCE [LARGE SCALE GENOMIC DNA]</scope>
    <source>
        <strain evidence="2 3">MZ03-48</strain>
    </source>
</reference>
<dbReference type="EMBL" id="VKLS01000005">
    <property type="protein sequence ID" value="TSB44027.1"/>
    <property type="molecule type" value="Genomic_DNA"/>
</dbReference>
<feature type="transmembrane region" description="Helical" evidence="1">
    <location>
        <begin position="77"/>
        <end position="94"/>
    </location>
</feature>
<comment type="caution">
    <text evidence="2">The sequence shown here is derived from an EMBL/GenBank/DDBJ whole genome shotgun (WGS) entry which is preliminary data.</text>
</comment>
<name>A0A553ZRF7_9ACTN</name>
<evidence type="ECO:0000313" key="3">
    <source>
        <dbReference type="Proteomes" id="UP000320888"/>
    </source>
</evidence>
<evidence type="ECO:0000256" key="1">
    <source>
        <dbReference type="SAM" id="Phobius"/>
    </source>
</evidence>
<dbReference type="RefSeq" id="WP_143939984.1">
    <property type="nucleotide sequence ID" value="NZ_VKLS01000005.1"/>
</dbReference>
<accession>A0A553ZRF7</accession>